<dbReference type="NCBIfam" id="TIGR00229">
    <property type="entry name" value="sensory_box"/>
    <property type="match status" value="3"/>
</dbReference>
<dbReference type="SMART" id="SM00091">
    <property type="entry name" value="PAS"/>
    <property type="match status" value="3"/>
</dbReference>
<dbReference type="EMBL" id="RYZR01000007">
    <property type="protein sequence ID" value="RUL62246.1"/>
    <property type="molecule type" value="Genomic_DNA"/>
</dbReference>
<dbReference type="Pfam" id="PF08447">
    <property type="entry name" value="PAS_3"/>
    <property type="match status" value="1"/>
</dbReference>
<dbReference type="SMART" id="SM00267">
    <property type="entry name" value="GGDEF"/>
    <property type="match status" value="1"/>
</dbReference>
<dbReference type="GO" id="GO:0003824">
    <property type="term" value="F:catalytic activity"/>
    <property type="evidence" value="ECO:0007669"/>
    <property type="project" value="UniProtKB-ARBA"/>
</dbReference>
<dbReference type="InterPro" id="IPR000160">
    <property type="entry name" value="GGDEF_dom"/>
</dbReference>
<gene>
    <name evidence="6" type="ORF">EKH79_15295</name>
</gene>
<feature type="domain" description="PAS" evidence="3">
    <location>
        <begin position="229"/>
        <end position="299"/>
    </location>
</feature>
<dbReference type="InterPro" id="IPR007891">
    <property type="entry name" value="CHASE3"/>
</dbReference>
<organism evidence="6 7">
    <name type="scientific">Dyella dinghuensis</name>
    <dbReference type="NCBI Taxonomy" id="1920169"/>
    <lineage>
        <taxon>Bacteria</taxon>
        <taxon>Pseudomonadati</taxon>
        <taxon>Pseudomonadota</taxon>
        <taxon>Gammaproteobacteria</taxon>
        <taxon>Lysobacterales</taxon>
        <taxon>Rhodanobacteraceae</taxon>
        <taxon>Dyella</taxon>
    </lineage>
</organism>
<feature type="transmembrane region" description="Helical" evidence="2">
    <location>
        <begin position="21"/>
        <end position="44"/>
    </location>
</feature>
<dbReference type="SMART" id="SM00086">
    <property type="entry name" value="PAC"/>
    <property type="match status" value="2"/>
</dbReference>
<dbReference type="Pfam" id="PF08448">
    <property type="entry name" value="PAS_4"/>
    <property type="match status" value="2"/>
</dbReference>
<sequence length="782" mass="85957">MSFPKVRSMTARVVRLLKRSTRLSIAVTLMLALCSTFAVGWMLLSQRWVGYDYEVITTNDQLREALQVQRLGIGRYAVRGLQDGRQDFLQSRASVDHLFEQLSSLVHGNEAQVAHVGVVRSVIDARMVLASQALVQKDAGHADASTNVIHSDRYSQVNVDLSRALDAVDTQERSSLAQRLWLEKVAAIPLVATLLGFVVFVVMLIIRTRSSALAILRELDASHQEVARSRAELATVNDTSPLGLIQLDTAGRPTYVNAHFREFIGVTEGEDILDAWKRSLHADDSALVLAALDEMVAQQGDARGEYRVIRADGSLAWLSAHFVPLCISNELAGYVGVVVDTTCEHQLRAELKRSQELLERITNSVPALVAYIDASETYRFANATYGRWYGTSATPRPGQSVSDFLGESHYAHIKPHIDRVLAGETVSFETSRDMGEGRKLFRQVSFTPNVDSKGNTIGFFSLVVDLSERKEMEDRLFDAKEQLQVTLDALGDAVITTDATGHINYMNERAQEILERSLDDVRGMSVDHVFTVIDGDGKPSSTSLTRAIAENRTVDMLQPRKLLLTDGLVLDIEDVASPLCDRLGHVVGGVLVLRDVSVAQAVADRLRQAAEHDPLTRLPNRLFFENRARHVLESAMAGSEHMALLYIDVDGFKGVNDTFGHHAGDALLQEVGRRLKASIRDQDVACRLGGDEFIVLLPRVSTQASAQIVASKILAAGKLPFAWQGHTLAITLSVGISVYPFDGQDLATLMQSADQALYQAKDLGKNRSVVSRGTRLSMPGRA</sequence>
<evidence type="ECO:0000313" key="6">
    <source>
        <dbReference type="EMBL" id="RUL62246.1"/>
    </source>
</evidence>
<proteinExistence type="predicted"/>
<dbReference type="AlphaFoldDB" id="A0A432LQ00"/>
<dbReference type="Gene3D" id="3.30.450.20">
    <property type="entry name" value="PAS domain"/>
    <property type="match status" value="3"/>
</dbReference>
<feature type="domain" description="PAC" evidence="4">
    <location>
        <begin position="424"/>
        <end position="478"/>
    </location>
</feature>
<reference evidence="6 7" key="1">
    <citation type="submission" date="2018-12" db="EMBL/GenBank/DDBJ databases">
        <title>Dyella dinghuensis sp. nov. DHOA06 and Dyella choica sp. nov. 4M-K27, isolated from forest soil.</title>
        <authorList>
            <person name="Qiu L.-H."/>
            <person name="Gao Z.-H."/>
        </authorList>
    </citation>
    <scope>NUCLEOTIDE SEQUENCE [LARGE SCALE GENOMIC DNA]</scope>
    <source>
        <strain evidence="6 7">DHOA06</strain>
    </source>
</reference>
<dbReference type="InterPro" id="IPR013656">
    <property type="entry name" value="PAS_4"/>
</dbReference>
<keyword evidence="2" id="KW-0472">Membrane</keyword>
<dbReference type="InterPro" id="IPR035965">
    <property type="entry name" value="PAS-like_dom_sf"/>
</dbReference>
<feature type="domain" description="PAS" evidence="3">
    <location>
        <begin position="479"/>
        <end position="552"/>
    </location>
</feature>
<dbReference type="Pfam" id="PF05227">
    <property type="entry name" value="CHASE3"/>
    <property type="match status" value="1"/>
</dbReference>
<comment type="caution">
    <text evidence="6">The sequence shown here is derived from an EMBL/GenBank/DDBJ whole genome shotgun (WGS) entry which is preliminary data.</text>
</comment>
<accession>A0A432LQ00</accession>
<evidence type="ECO:0000259" key="4">
    <source>
        <dbReference type="PROSITE" id="PS50113"/>
    </source>
</evidence>
<dbReference type="Gene3D" id="3.30.70.270">
    <property type="match status" value="1"/>
</dbReference>
<feature type="domain" description="GGDEF" evidence="5">
    <location>
        <begin position="640"/>
        <end position="773"/>
    </location>
</feature>
<dbReference type="NCBIfam" id="TIGR00254">
    <property type="entry name" value="GGDEF"/>
    <property type="match status" value="1"/>
</dbReference>
<dbReference type="InterPro" id="IPR001610">
    <property type="entry name" value="PAC"/>
</dbReference>
<dbReference type="Pfam" id="PF00990">
    <property type="entry name" value="GGDEF"/>
    <property type="match status" value="1"/>
</dbReference>
<dbReference type="InterPro" id="IPR013655">
    <property type="entry name" value="PAS_fold_3"/>
</dbReference>
<feature type="transmembrane region" description="Helical" evidence="2">
    <location>
        <begin position="185"/>
        <end position="206"/>
    </location>
</feature>
<evidence type="ECO:0000259" key="5">
    <source>
        <dbReference type="PROSITE" id="PS50887"/>
    </source>
</evidence>
<dbReference type="InterPro" id="IPR052155">
    <property type="entry name" value="Biofilm_reg_signaling"/>
</dbReference>
<feature type="domain" description="PAC" evidence="4">
    <location>
        <begin position="302"/>
        <end position="353"/>
    </location>
</feature>
<dbReference type="InterPro" id="IPR000014">
    <property type="entry name" value="PAS"/>
</dbReference>
<evidence type="ECO:0000256" key="1">
    <source>
        <dbReference type="ARBA" id="ARBA00001946"/>
    </source>
</evidence>
<dbReference type="PROSITE" id="PS50112">
    <property type="entry name" value="PAS"/>
    <property type="match status" value="2"/>
</dbReference>
<dbReference type="CDD" id="cd00130">
    <property type="entry name" value="PAS"/>
    <property type="match status" value="3"/>
</dbReference>
<evidence type="ECO:0000259" key="3">
    <source>
        <dbReference type="PROSITE" id="PS50112"/>
    </source>
</evidence>
<keyword evidence="2" id="KW-0812">Transmembrane</keyword>
<keyword evidence="2" id="KW-1133">Transmembrane helix</keyword>
<dbReference type="PROSITE" id="PS50887">
    <property type="entry name" value="GGDEF"/>
    <property type="match status" value="1"/>
</dbReference>
<dbReference type="PANTHER" id="PTHR44757">
    <property type="entry name" value="DIGUANYLATE CYCLASE DGCP"/>
    <property type="match status" value="1"/>
</dbReference>
<comment type="cofactor">
    <cofactor evidence="1">
        <name>Mg(2+)</name>
        <dbReference type="ChEBI" id="CHEBI:18420"/>
    </cofactor>
</comment>
<dbReference type="PANTHER" id="PTHR44757:SF4">
    <property type="entry name" value="DIGUANYLATE CYCLASE DGCE-RELATED"/>
    <property type="match status" value="1"/>
</dbReference>
<keyword evidence="7" id="KW-1185">Reference proteome</keyword>
<dbReference type="InterPro" id="IPR029787">
    <property type="entry name" value="Nucleotide_cyclase"/>
</dbReference>
<dbReference type="CDD" id="cd01949">
    <property type="entry name" value="GGDEF"/>
    <property type="match status" value="1"/>
</dbReference>
<dbReference type="SUPFAM" id="SSF55073">
    <property type="entry name" value="Nucleotide cyclase"/>
    <property type="match status" value="1"/>
</dbReference>
<dbReference type="Proteomes" id="UP000267077">
    <property type="component" value="Unassembled WGS sequence"/>
</dbReference>
<name>A0A432LQ00_9GAMM</name>
<dbReference type="InterPro" id="IPR000700">
    <property type="entry name" value="PAS-assoc_C"/>
</dbReference>
<dbReference type="PROSITE" id="PS50113">
    <property type="entry name" value="PAC"/>
    <property type="match status" value="2"/>
</dbReference>
<evidence type="ECO:0000313" key="7">
    <source>
        <dbReference type="Proteomes" id="UP000267077"/>
    </source>
</evidence>
<dbReference type="SUPFAM" id="SSF55785">
    <property type="entry name" value="PYP-like sensor domain (PAS domain)"/>
    <property type="match status" value="3"/>
</dbReference>
<dbReference type="FunFam" id="3.30.70.270:FF:000001">
    <property type="entry name" value="Diguanylate cyclase domain protein"/>
    <property type="match status" value="1"/>
</dbReference>
<evidence type="ECO:0000256" key="2">
    <source>
        <dbReference type="SAM" id="Phobius"/>
    </source>
</evidence>
<dbReference type="InterPro" id="IPR043128">
    <property type="entry name" value="Rev_trsase/Diguanyl_cyclase"/>
</dbReference>
<protein>
    <submittedName>
        <fullName evidence="6">Diguanylate cyclase</fullName>
    </submittedName>
</protein>